<dbReference type="InterPro" id="IPR036282">
    <property type="entry name" value="Glutathione-S-Trfase_C_sf"/>
</dbReference>
<organism evidence="5 6">
    <name type="scientific">Methylobacterium planeticum</name>
    <dbReference type="NCBI Taxonomy" id="2615211"/>
    <lineage>
        <taxon>Bacteria</taxon>
        <taxon>Pseudomonadati</taxon>
        <taxon>Pseudomonadota</taxon>
        <taxon>Alphaproteobacteria</taxon>
        <taxon>Hyphomicrobiales</taxon>
        <taxon>Methylobacteriaceae</taxon>
        <taxon>Methylobacterium</taxon>
    </lineage>
</organism>
<feature type="domain" description="GST C-terminal" evidence="4">
    <location>
        <begin position="168"/>
        <end position="295"/>
    </location>
</feature>
<name>A0A6N6MNX7_9HYPH</name>
<dbReference type="InterPro" id="IPR036249">
    <property type="entry name" value="Thioredoxin-like_sf"/>
</dbReference>
<feature type="site" description="Lowers pKa of active site Cys" evidence="3">
    <location>
        <position position="249"/>
    </location>
</feature>
<dbReference type="SFLD" id="SFLDG01206">
    <property type="entry name" value="Xi.1"/>
    <property type="match status" value="1"/>
</dbReference>
<dbReference type="InterPro" id="IPR047047">
    <property type="entry name" value="GST_Omega-like_C"/>
</dbReference>
<feature type="binding site" evidence="2">
    <location>
        <begin position="147"/>
        <end position="148"/>
    </location>
    <ligand>
        <name>glutathione</name>
        <dbReference type="ChEBI" id="CHEBI:57925"/>
    </ligand>
</feature>
<dbReference type="CDD" id="cd03190">
    <property type="entry name" value="GST_C_Omega_like"/>
    <property type="match status" value="1"/>
</dbReference>
<protein>
    <submittedName>
        <fullName evidence="5">Glutathione S-transferase family protein</fullName>
    </submittedName>
</protein>
<evidence type="ECO:0000313" key="5">
    <source>
        <dbReference type="EMBL" id="KAB1072144.1"/>
    </source>
</evidence>
<accession>A0A6N6MNX7</accession>
<dbReference type="SUPFAM" id="SSF52833">
    <property type="entry name" value="Thioredoxin-like"/>
    <property type="match status" value="1"/>
</dbReference>
<dbReference type="FunFam" id="3.40.30.10:FF:000058">
    <property type="entry name" value="Glutathione S-transferase, omega"/>
    <property type="match status" value="1"/>
</dbReference>
<dbReference type="EMBL" id="VZZJ01000015">
    <property type="protein sequence ID" value="KAB1072144.1"/>
    <property type="molecule type" value="Genomic_DNA"/>
</dbReference>
<feature type="binding site" evidence="2">
    <location>
        <position position="96"/>
    </location>
    <ligand>
        <name>glutathione</name>
        <dbReference type="ChEBI" id="CHEBI:57925"/>
    </ligand>
</feature>
<evidence type="ECO:0000259" key="4">
    <source>
        <dbReference type="PROSITE" id="PS50405"/>
    </source>
</evidence>
<dbReference type="PROSITE" id="PS50405">
    <property type="entry name" value="GST_CTER"/>
    <property type="match status" value="1"/>
</dbReference>
<reference evidence="5 6" key="1">
    <citation type="submission" date="2019-09" db="EMBL/GenBank/DDBJ databases">
        <title>YIM 132548 draft genome.</title>
        <authorList>
            <person name="Jiang L."/>
        </authorList>
    </citation>
    <scope>NUCLEOTIDE SEQUENCE [LARGE SCALE GENOMIC DNA]</scope>
    <source>
        <strain evidence="5 6">YIM 132548</strain>
    </source>
</reference>
<dbReference type="InterPro" id="IPR004045">
    <property type="entry name" value="Glutathione_S-Trfase_N"/>
</dbReference>
<feature type="site" description="Lowers pKa of active site Cys" evidence="3">
    <location>
        <position position="292"/>
    </location>
</feature>
<evidence type="ECO:0000313" key="6">
    <source>
        <dbReference type="Proteomes" id="UP000441523"/>
    </source>
</evidence>
<proteinExistence type="predicted"/>
<dbReference type="Gene3D" id="3.40.30.10">
    <property type="entry name" value="Glutaredoxin"/>
    <property type="match status" value="1"/>
</dbReference>
<sequence length="325" mass="35729">MGLLVDGVWQDQWYDTKSTGGRFERKQSAFRNWVTRDGAAGPSGEAGFPARAGRYHLYVSLACPWAHRTLIVRALKGLEEAVSVSVVDPHMGKAGWVFGDSPGATPDTLNGAARLYEVYVRADPHYTGRVTVPVLWDKDRATIVSNESAEIIRMLNDAFAGAGPDLYPEDLRPTIDALNARVYDRVNNGVYKAGFATSQAAYAEAFGALFAELDALEARLDAGRYLCGARLTEADIRLFTTLVRFDPVYVGHFKCNRQRIADYPNLSHYLRDLYALPGVAGTVNLTHIKRHYYESHPTINPTGIVPLGPALDLAAPNDRALRFGA</sequence>
<dbReference type="Pfam" id="PF13410">
    <property type="entry name" value="GST_C_2"/>
    <property type="match status" value="1"/>
</dbReference>
<dbReference type="Gene3D" id="1.20.1050.10">
    <property type="match status" value="1"/>
</dbReference>
<dbReference type="GO" id="GO:0005737">
    <property type="term" value="C:cytoplasm"/>
    <property type="evidence" value="ECO:0007669"/>
    <property type="project" value="TreeGrafter"/>
</dbReference>
<comment type="caution">
    <text evidence="5">The sequence shown here is derived from an EMBL/GenBank/DDBJ whole genome shotgun (WGS) entry which is preliminary data.</text>
</comment>
<dbReference type="PANTHER" id="PTHR32419:SF6">
    <property type="entry name" value="GLUTATHIONE S-TRANSFERASE OMEGA-LIKE 1-RELATED"/>
    <property type="match status" value="1"/>
</dbReference>
<dbReference type="SFLD" id="SFLDS00019">
    <property type="entry name" value="Glutathione_Transferase_(cytos"/>
    <property type="match status" value="1"/>
</dbReference>
<dbReference type="SUPFAM" id="SSF47616">
    <property type="entry name" value="GST C-terminal domain-like"/>
    <property type="match status" value="1"/>
</dbReference>
<dbReference type="SFLD" id="SFLDG01148">
    <property type="entry name" value="Xi_(cytGST)"/>
    <property type="match status" value="1"/>
</dbReference>
<dbReference type="InterPro" id="IPR010987">
    <property type="entry name" value="Glutathione-S-Trfase_C-like"/>
</dbReference>
<keyword evidence="5" id="KW-0808">Transferase</keyword>
<gene>
    <name evidence="5" type="ORF">F6X51_17095</name>
</gene>
<dbReference type="RefSeq" id="WP_150964889.1">
    <property type="nucleotide sequence ID" value="NZ_VZZJ01000015.1"/>
</dbReference>
<feature type="active site" description="Nucleophile" evidence="1">
    <location>
        <position position="63"/>
    </location>
</feature>
<dbReference type="PANTHER" id="PTHR32419">
    <property type="entry name" value="GLUTATHIONYL-HYDROQUINONE REDUCTASE"/>
    <property type="match status" value="1"/>
</dbReference>
<dbReference type="Proteomes" id="UP000441523">
    <property type="component" value="Unassembled WGS sequence"/>
</dbReference>
<dbReference type="GO" id="GO:0004364">
    <property type="term" value="F:glutathione transferase activity"/>
    <property type="evidence" value="ECO:0007669"/>
    <property type="project" value="InterPro"/>
</dbReference>
<evidence type="ECO:0000256" key="3">
    <source>
        <dbReference type="PIRSR" id="PIRSR015753-3"/>
    </source>
</evidence>
<keyword evidence="6" id="KW-1185">Reference proteome</keyword>
<dbReference type="InterPro" id="IPR040079">
    <property type="entry name" value="Glutathione_S-Trfase"/>
</dbReference>
<dbReference type="AlphaFoldDB" id="A0A6N6MNX7"/>
<dbReference type="PIRSF" id="PIRSF015753">
    <property type="entry name" value="GST"/>
    <property type="match status" value="1"/>
</dbReference>
<feature type="active site" description="Proton donor/acceptor" evidence="1">
    <location>
        <position position="191"/>
    </location>
</feature>
<feature type="binding site" evidence="2">
    <location>
        <begin position="129"/>
        <end position="132"/>
    </location>
    <ligand>
        <name>glutathione</name>
        <dbReference type="ChEBI" id="CHEBI:57925"/>
    </ligand>
</feature>
<evidence type="ECO:0000256" key="1">
    <source>
        <dbReference type="PIRSR" id="PIRSR015753-1"/>
    </source>
</evidence>
<dbReference type="InterPro" id="IPR016639">
    <property type="entry name" value="GST_Omega/GSH"/>
</dbReference>
<dbReference type="Pfam" id="PF13409">
    <property type="entry name" value="GST_N_2"/>
    <property type="match status" value="1"/>
</dbReference>
<evidence type="ECO:0000256" key="2">
    <source>
        <dbReference type="PIRSR" id="PIRSR015753-2"/>
    </source>
</evidence>